<evidence type="ECO:0000313" key="3">
    <source>
        <dbReference type="Proteomes" id="UP000683417"/>
    </source>
</evidence>
<dbReference type="EMBL" id="CAJHIT010000005">
    <property type="protein sequence ID" value="CAD6501754.1"/>
    <property type="molecule type" value="Genomic_DNA"/>
</dbReference>
<feature type="signal peptide" evidence="1">
    <location>
        <begin position="1"/>
        <end position="20"/>
    </location>
</feature>
<gene>
    <name evidence="2" type="ORF">BGTH12_LOCUS3112</name>
</gene>
<feature type="chain" id="PRO_5040829905" evidence="1">
    <location>
        <begin position="21"/>
        <end position="382"/>
    </location>
</feature>
<accession>A0A9W4D079</accession>
<evidence type="ECO:0000313" key="2">
    <source>
        <dbReference type="EMBL" id="CAD6501754.1"/>
    </source>
</evidence>
<dbReference type="Proteomes" id="UP000683417">
    <property type="component" value="Unassembled WGS sequence"/>
</dbReference>
<protein>
    <submittedName>
        <fullName evidence="2">BgTH12-02003</fullName>
    </submittedName>
</protein>
<name>A0A9W4D079_BLUGR</name>
<evidence type="ECO:0000256" key="1">
    <source>
        <dbReference type="SAM" id="SignalP"/>
    </source>
</evidence>
<reference evidence="2" key="1">
    <citation type="submission" date="2020-10" db="EMBL/GenBank/DDBJ databases">
        <authorList>
            <person name="Muller C M."/>
        </authorList>
    </citation>
    <scope>NUCLEOTIDE SEQUENCE</scope>
    <source>
        <strain evidence="2">THUN-12</strain>
    </source>
</reference>
<comment type="caution">
    <text evidence="2">The sequence shown here is derived from an EMBL/GenBank/DDBJ whole genome shotgun (WGS) entry which is preliminary data.</text>
</comment>
<sequence length="382" mass="43819">MLLKLSLVFTIFWLYHCVTSKKIPFSDFFLPLSIDGYLCGENLYNILSIRDAATKAHRSFLFESPPSKFPAYFEDWSTFSVVDEIFLTWPLILSDRSSSTIGRDRVVINSKGQIMGAITVNFDETVNSASNYKKCTPISFNPSPEENLSADLDLFWSKEYPTMGYGCGPYLLPNLEIDRLRIFISNRHLKRQVQYMRGTDQPREYTGNLFNGDKLLAYNPYKKNELGSASGQSMPCRIIFNLSEGIKGVIYGANLDTKCQKVFDISKLVYDPPQIPVTITDYEKMEEKNREYSCANEMLRLGLVLNFINFAKAQISRGLVDDGSQYPILQDSNLLLWPIRLPEKLNDNLPIIFAVGYSLNDKKFEVYYSLLLLDKYIKYTKC</sequence>
<dbReference type="AlphaFoldDB" id="A0A9W4D079"/>
<organism evidence="2 3">
    <name type="scientific">Blumeria graminis f. sp. triticale</name>
    <dbReference type="NCBI Taxonomy" id="1689686"/>
    <lineage>
        <taxon>Eukaryota</taxon>
        <taxon>Fungi</taxon>
        <taxon>Dikarya</taxon>
        <taxon>Ascomycota</taxon>
        <taxon>Pezizomycotina</taxon>
        <taxon>Leotiomycetes</taxon>
        <taxon>Erysiphales</taxon>
        <taxon>Erysiphaceae</taxon>
        <taxon>Blumeria</taxon>
    </lineage>
</organism>
<keyword evidence="1" id="KW-0732">Signal</keyword>
<proteinExistence type="predicted"/>